<geneLocation type="plasmid" evidence="1 2">
    <name>pRphaN771e</name>
</geneLocation>
<accession>A0ABM6CLN2</accession>
<evidence type="ECO:0000313" key="1">
    <source>
        <dbReference type="EMBL" id="ANL89271.1"/>
    </source>
</evidence>
<name>A0ABM6CLN2_9HYPH</name>
<keyword evidence="1" id="KW-0614">Plasmid</keyword>
<sequence length="111" mass="12112">MVKVHFSEGVAIRIGSEPCAGVREVVGEASVGESTGQPLSRVRDLISSADGVEAPEGNMVGRVIASAQPTRRGRRHWHVWKFLVREPGDLTIDQDGIRLLGPHRESESMSR</sequence>
<protein>
    <submittedName>
        <fullName evidence="1">Uncharacterized protein</fullName>
    </submittedName>
</protein>
<dbReference type="EMBL" id="CP013573">
    <property type="protein sequence ID" value="ANL89271.1"/>
    <property type="molecule type" value="Genomic_DNA"/>
</dbReference>
<reference evidence="1 2" key="1">
    <citation type="submission" date="2015-11" db="EMBL/GenBank/DDBJ databases">
        <title>The limits of bacterial species coexistence and the symbiotic plasmid transference in sympatric Rhizobium populations.</title>
        <authorList>
            <person name="Perez-Carrascal O.M."/>
            <person name="VanInsberghe D."/>
            <person name="Juarez S."/>
            <person name="Polz M.F."/>
            <person name="Vinuesa P."/>
            <person name="Gonzalez V."/>
        </authorList>
    </citation>
    <scope>NUCLEOTIDE SEQUENCE [LARGE SCALE GENOMIC DNA]</scope>
    <source>
        <strain evidence="1 2">N771</strain>
        <plasmid evidence="1 2">pRphaN771e</plasmid>
    </source>
</reference>
<proteinExistence type="predicted"/>
<evidence type="ECO:0000313" key="2">
    <source>
        <dbReference type="Proteomes" id="UP000078551"/>
    </source>
</evidence>
<gene>
    <name evidence="1" type="ORF">AMC81_PE01029</name>
</gene>
<organism evidence="1 2">
    <name type="scientific">Rhizobium phaseoli</name>
    <dbReference type="NCBI Taxonomy" id="396"/>
    <lineage>
        <taxon>Bacteria</taxon>
        <taxon>Pseudomonadati</taxon>
        <taxon>Pseudomonadota</taxon>
        <taxon>Alphaproteobacteria</taxon>
        <taxon>Hyphomicrobiales</taxon>
        <taxon>Rhizobiaceae</taxon>
        <taxon>Rhizobium/Agrobacterium group</taxon>
        <taxon>Rhizobium</taxon>
    </lineage>
</organism>
<dbReference type="Proteomes" id="UP000078551">
    <property type="component" value="Plasmid pRphaN771e"/>
</dbReference>
<keyword evidence="2" id="KW-1185">Reference proteome</keyword>